<protein>
    <submittedName>
        <fullName evidence="2">DUF485 domain-containing protein</fullName>
    </submittedName>
</protein>
<keyword evidence="1" id="KW-1133">Transmembrane helix</keyword>
<evidence type="ECO:0000313" key="3">
    <source>
        <dbReference type="Proteomes" id="UP000714380"/>
    </source>
</evidence>
<dbReference type="RefSeq" id="WP_225675579.1">
    <property type="nucleotide sequence ID" value="NZ_JAEDAH010000087.1"/>
</dbReference>
<feature type="transmembrane region" description="Helical" evidence="1">
    <location>
        <begin position="25"/>
        <end position="48"/>
    </location>
</feature>
<keyword evidence="1" id="KW-0812">Transmembrane</keyword>
<evidence type="ECO:0000313" key="2">
    <source>
        <dbReference type="EMBL" id="MCA6064523.1"/>
    </source>
</evidence>
<dbReference type="Pfam" id="PF04341">
    <property type="entry name" value="DUF485"/>
    <property type="match status" value="1"/>
</dbReference>
<accession>A0ABS7ZTQ3</accession>
<keyword evidence="3" id="KW-1185">Reference proteome</keyword>
<comment type="caution">
    <text evidence="2">The sequence shown here is derived from an EMBL/GenBank/DDBJ whole genome shotgun (WGS) entry which is preliminary data.</text>
</comment>
<organism evidence="2 3">
    <name type="scientific">Thalassolituus marinus</name>
    <dbReference type="NCBI Taxonomy" id="671053"/>
    <lineage>
        <taxon>Bacteria</taxon>
        <taxon>Pseudomonadati</taxon>
        <taxon>Pseudomonadota</taxon>
        <taxon>Gammaproteobacteria</taxon>
        <taxon>Oceanospirillales</taxon>
        <taxon>Oceanospirillaceae</taxon>
        <taxon>Thalassolituus</taxon>
    </lineage>
</organism>
<dbReference type="PANTHER" id="PTHR38598:SF1">
    <property type="entry name" value="INNER MEMBRANE PROTEIN YJCH"/>
    <property type="match status" value="1"/>
</dbReference>
<sequence length="105" mass="12031">MQSEIYNRIQDHPDFRELVLKRKSFALKLSLVVLVMYFSFILLIAFAPDVLATPVASNSVVTWGIPLGIFIIITSFLLTGIYVKRANTEFDEENQRIIDECLHGR</sequence>
<dbReference type="Proteomes" id="UP000714380">
    <property type="component" value="Unassembled WGS sequence"/>
</dbReference>
<evidence type="ECO:0000256" key="1">
    <source>
        <dbReference type="SAM" id="Phobius"/>
    </source>
</evidence>
<keyword evidence="1" id="KW-0472">Membrane</keyword>
<dbReference type="InterPro" id="IPR052959">
    <property type="entry name" value="Inner_membrane_assoc"/>
</dbReference>
<dbReference type="EMBL" id="JAEDAH010000087">
    <property type="protein sequence ID" value="MCA6064523.1"/>
    <property type="molecule type" value="Genomic_DNA"/>
</dbReference>
<dbReference type="PANTHER" id="PTHR38598">
    <property type="entry name" value="INNER MEMBRANE PROTEIN YJCH"/>
    <property type="match status" value="1"/>
</dbReference>
<feature type="transmembrane region" description="Helical" evidence="1">
    <location>
        <begin position="60"/>
        <end position="83"/>
    </location>
</feature>
<name>A0ABS7ZTQ3_9GAMM</name>
<reference evidence="2 3" key="1">
    <citation type="submission" date="2020-12" db="EMBL/GenBank/DDBJ databases">
        <title>Novel Thalassolituus-related marine hydrocarbonoclastic bacteria mediated algae-derived hydrocarbons mineralization in twilight zone of the northern South China Sea.</title>
        <authorList>
            <person name="Dong C."/>
        </authorList>
    </citation>
    <scope>NUCLEOTIDE SEQUENCE [LARGE SCALE GENOMIC DNA]</scope>
    <source>
        <strain evidence="2 3">IMCC1826</strain>
    </source>
</reference>
<dbReference type="InterPro" id="IPR007436">
    <property type="entry name" value="DUF485"/>
</dbReference>
<proteinExistence type="predicted"/>
<gene>
    <name evidence="2" type="ORF">I9W95_12985</name>
</gene>